<dbReference type="Gene3D" id="3.40.710.10">
    <property type="entry name" value="DD-peptidase/beta-lactamase superfamily"/>
    <property type="match status" value="1"/>
</dbReference>
<dbReference type="Pfam" id="PF00144">
    <property type="entry name" value="Beta-lactamase"/>
    <property type="match status" value="1"/>
</dbReference>
<dbReference type="GO" id="GO:0016787">
    <property type="term" value="F:hydrolase activity"/>
    <property type="evidence" value="ECO:0007669"/>
    <property type="project" value="UniProtKB-KW"/>
</dbReference>
<dbReference type="AlphaFoldDB" id="A0AAW9RV76"/>
<accession>A0AAW9RV76</accession>
<protein>
    <submittedName>
        <fullName evidence="2">Serine hydrolase domain-containing protein</fullName>
        <ecNumber evidence="2">3.1.1.103</ecNumber>
    </submittedName>
</protein>
<dbReference type="PANTHER" id="PTHR46825:SF9">
    <property type="entry name" value="BETA-LACTAMASE-RELATED DOMAIN-CONTAINING PROTEIN"/>
    <property type="match status" value="1"/>
</dbReference>
<dbReference type="SUPFAM" id="SSF56601">
    <property type="entry name" value="beta-lactamase/transpeptidase-like"/>
    <property type="match status" value="1"/>
</dbReference>
<dbReference type="InterPro" id="IPR050491">
    <property type="entry name" value="AmpC-like"/>
</dbReference>
<dbReference type="EMBL" id="JBDKWZ010000006">
    <property type="protein sequence ID" value="MEN7548684.1"/>
    <property type="molecule type" value="Genomic_DNA"/>
</dbReference>
<reference evidence="2 3" key="1">
    <citation type="submission" date="2024-04" db="EMBL/GenBank/DDBJ databases">
        <title>Novel genus in family Flammeovirgaceae.</title>
        <authorList>
            <person name="Nguyen T.H."/>
            <person name="Vuong T.Q."/>
            <person name="Le H."/>
            <person name="Kim S.-G."/>
        </authorList>
    </citation>
    <scope>NUCLEOTIDE SEQUENCE [LARGE SCALE GENOMIC DNA]</scope>
    <source>
        <strain evidence="2 3">JCM 23209</strain>
    </source>
</reference>
<feature type="domain" description="Beta-lactamase-related" evidence="1">
    <location>
        <begin position="35"/>
        <end position="379"/>
    </location>
</feature>
<evidence type="ECO:0000313" key="3">
    <source>
        <dbReference type="Proteomes" id="UP001403385"/>
    </source>
</evidence>
<dbReference type="RefSeq" id="WP_346821461.1">
    <property type="nucleotide sequence ID" value="NZ_JBDKWZ010000006.1"/>
</dbReference>
<dbReference type="PANTHER" id="PTHR46825">
    <property type="entry name" value="D-ALANYL-D-ALANINE-CARBOXYPEPTIDASE/ENDOPEPTIDASE AMPH"/>
    <property type="match status" value="1"/>
</dbReference>
<dbReference type="InterPro" id="IPR012338">
    <property type="entry name" value="Beta-lactam/transpept-like"/>
</dbReference>
<proteinExistence type="predicted"/>
<gene>
    <name evidence="2" type="ORF">AAG747_12235</name>
</gene>
<dbReference type="Proteomes" id="UP001403385">
    <property type="component" value="Unassembled WGS sequence"/>
</dbReference>
<organism evidence="2 3">
    <name type="scientific">Rapidithrix thailandica</name>
    <dbReference type="NCBI Taxonomy" id="413964"/>
    <lineage>
        <taxon>Bacteria</taxon>
        <taxon>Pseudomonadati</taxon>
        <taxon>Bacteroidota</taxon>
        <taxon>Cytophagia</taxon>
        <taxon>Cytophagales</taxon>
        <taxon>Flammeovirgaceae</taxon>
        <taxon>Rapidithrix</taxon>
    </lineage>
</organism>
<dbReference type="InterPro" id="IPR001466">
    <property type="entry name" value="Beta-lactam-related"/>
</dbReference>
<comment type="caution">
    <text evidence="2">The sequence shown here is derived from an EMBL/GenBank/DDBJ whole genome shotgun (WGS) entry which is preliminary data.</text>
</comment>
<keyword evidence="3" id="KW-1185">Reference proteome</keyword>
<keyword evidence="2" id="KW-0378">Hydrolase</keyword>
<evidence type="ECO:0000259" key="1">
    <source>
        <dbReference type="Pfam" id="PF00144"/>
    </source>
</evidence>
<dbReference type="EC" id="3.1.1.103" evidence="2"/>
<name>A0AAW9RV76_9BACT</name>
<sequence length="406" mass="46210">MTEQVASKNNLPEIRPQLHLLRNKDSELDVFSKVDRKINRFLEKWELKGASIAMAKDGKLKYAKGFGYANEEEQILVQPFHQFRIASVSKLITAAAIMQLKEQGKIELTDKVFGENGILNDSLYLHPRNKRVLDIEVQHLLNHTSGFINQFRTDPMFIPLDIANTMDAACPPAFSTTLHFMLKQKRHIHPGSYFDYSNFGYCLLGAIIEKVSGESYESYVQTQLLQPIGVHQMHLAKNRVEDKRTDEVMHYDFEDAEPKLSIYGTGDSVSRVYEGNHIEALGPAGGWVTSPVELIRFVMAIDGDKTKENILNDASIRLMAGADSANQLTMGWMYSDKYKWMRTGNMAGAASLVCRLEDGSTWVFVSNTSTWKGPGFYRDIYNLMQNVQGSVKSWPEHDLFEKVYMW</sequence>
<evidence type="ECO:0000313" key="2">
    <source>
        <dbReference type="EMBL" id="MEN7548684.1"/>
    </source>
</evidence>